<evidence type="ECO:0000313" key="2">
    <source>
        <dbReference type="EMBL" id="RCS44669.1"/>
    </source>
</evidence>
<keyword evidence="1" id="KW-0732">Signal</keyword>
<evidence type="ECO:0000313" key="3">
    <source>
        <dbReference type="Proteomes" id="UP000253562"/>
    </source>
</evidence>
<name>A0A368KQV4_9BACT</name>
<sequence length="372" mass="42246">MLIRQLFASILLLNFVVPLFADDPVPPLPESARLVLEEDWSSGRIEPERWYVPRKKWGDGNHGVVPENVQILPDKVDQEEKNVLVCVARGDQYTGPIVGFEGNADRVGSLVVSQAHFASGRFEVRMKIGSSEAYAGGPHDPLRPAGCIPAVWTFGYRFVEGRSKDEFDPEVPLYNPHMPAYGIAANEYWSEIDFPEFGKEGKFDKAMYNTFLQNRHDSRLFDVSSVLDGKYHTLVTQWRTHLRELPEIKDEQVVAADGFWWVQDKSVPFETYLGNPLKRLGKDRYALYEGTEAIHWIDGKLIARNDKWVPAMAAQLNLGVWLPSWAGPAQWQKAEVRFASIRVWQFDDEGDVRGILSGNLQDNFDKAGRPLN</sequence>
<dbReference type="OrthoDB" id="9809583at2"/>
<organism evidence="2 3">
    <name type="scientific">Bremerella cremea</name>
    <dbReference type="NCBI Taxonomy" id="1031537"/>
    <lineage>
        <taxon>Bacteria</taxon>
        <taxon>Pseudomonadati</taxon>
        <taxon>Planctomycetota</taxon>
        <taxon>Planctomycetia</taxon>
        <taxon>Pirellulales</taxon>
        <taxon>Pirellulaceae</taxon>
        <taxon>Bremerella</taxon>
    </lineage>
</organism>
<dbReference type="Gene3D" id="2.60.120.200">
    <property type="match status" value="2"/>
</dbReference>
<dbReference type="SUPFAM" id="SSF49899">
    <property type="entry name" value="Concanavalin A-like lectins/glucanases"/>
    <property type="match status" value="1"/>
</dbReference>
<gene>
    <name evidence="2" type="ORF">DTL42_17250</name>
</gene>
<feature type="signal peptide" evidence="1">
    <location>
        <begin position="1"/>
        <end position="21"/>
    </location>
</feature>
<dbReference type="Proteomes" id="UP000253562">
    <property type="component" value="Unassembled WGS sequence"/>
</dbReference>
<evidence type="ECO:0008006" key="4">
    <source>
        <dbReference type="Google" id="ProtNLM"/>
    </source>
</evidence>
<proteinExistence type="predicted"/>
<dbReference type="EMBL" id="QPEX01000034">
    <property type="protein sequence ID" value="RCS44669.1"/>
    <property type="molecule type" value="Genomic_DNA"/>
</dbReference>
<dbReference type="AlphaFoldDB" id="A0A368KQV4"/>
<protein>
    <recommendedName>
        <fullName evidence="4">GH16 domain-containing protein</fullName>
    </recommendedName>
</protein>
<feature type="chain" id="PRO_5016736119" description="GH16 domain-containing protein" evidence="1">
    <location>
        <begin position="22"/>
        <end position="372"/>
    </location>
</feature>
<dbReference type="RefSeq" id="WP_114370237.1">
    <property type="nucleotide sequence ID" value="NZ_QPEX01000034.1"/>
</dbReference>
<comment type="caution">
    <text evidence="2">The sequence shown here is derived from an EMBL/GenBank/DDBJ whole genome shotgun (WGS) entry which is preliminary data.</text>
</comment>
<accession>A0A368KQV4</accession>
<evidence type="ECO:0000256" key="1">
    <source>
        <dbReference type="SAM" id="SignalP"/>
    </source>
</evidence>
<reference evidence="2 3" key="1">
    <citation type="submission" date="2018-07" db="EMBL/GenBank/DDBJ databases">
        <title>Comparative genomes isolates from brazilian mangrove.</title>
        <authorList>
            <person name="De Araujo J.E."/>
            <person name="Taketani R.G."/>
            <person name="Silva M.C.P."/>
            <person name="Lourenco M.V."/>
            <person name="Oliveira V.M."/>
            <person name="Andreote F.D."/>
        </authorList>
    </citation>
    <scope>NUCLEOTIDE SEQUENCE [LARGE SCALE GENOMIC DNA]</scope>
    <source>
        <strain evidence="2 3">HEX PRIS-MGV</strain>
    </source>
</reference>
<dbReference type="InterPro" id="IPR013320">
    <property type="entry name" value="ConA-like_dom_sf"/>
</dbReference>